<evidence type="ECO:0000313" key="2">
    <source>
        <dbReference type="Proteomes" id="UP000274731"/>
    </source>
</evidence>
<accession>A0A3G1L3N4</accession>
<organism evidence="1 2">
    <name type="scientific">Synechococcus phage S-CBWM1</name>
    <dbReference type="NCBI Taxonomy" id="2053653"/>
    <lineage>
        <taxon>Viruses</taxon>
        <taxon>Duplodnaviria</taxon>
        <taxon>Heunggongvirae</taxon>
        <taxon>Uroviricota</taxon>
        <taxon>Caudoviricetes</taxon>
        <taxon>Aokuangvirus</taxon>
        <taxon>Aokuangvirus SCBWM1</taxon>
    </lineage>
</organism>
<dbReference type="EMBL" id="MG450654">
    <property type="protein sequence ID" value="ATW62788.1"/>
    <property type="molecule type" value="Genomic_DNA"/>
</dbReference>
<evidence type="ECO:0000313" key="1">
    <source>
        <dbReference type="EMBL" id="ATW62788.1"/>
    </source>
</evidence>
<gene>
    <name evidence="1" type="ORF">SCBWM1_gp104</name>
</gene>
<reference evidence="1 2" key="1">
    <citation type="journal article" date="2018" name="Environ. Microbiol.">
        <title>Novel phage-host interactions and evolution as revealed by a cyanomyovirus isolated from an estuarine environment.</title>
        <authorList>
            <person name="Xu Y."/>
            <person name="Zhang R."/>
            <person name="Wang N."/>
            <person name="Cai L."/>
            <person name="Tong Y."/>
            <person name="Sun Q."/>
            <person name="Chen F."/>
            <person name="Jiao N."/>
        </authorList>
    </citation>
    <scope>NUCLEOTIDE SEQUENCE [LARGE SCALE GENOMIC DNA]</scope>
</reference>
<proteinExistence type="predicted"/>
<protein>
    <submittedName>
        <fullName evidence="1">Uncharacterized protein</fullName>
    </submittedName>
</protein>
<name>A0A3G1L3N4_9CAUD</name>
<keyword evidence="2" id="KW-1185">Reference proteome</keyword>
<sequence length="54" mass="6470">MANSITDTVPEMMRKDHGTVVLISDPRAERYLWQSRKRRENEKHTPNFIERLTD</sequence>
<dbReference type="Proteomes" id="UP000274731">
    <property type="component" value="Segment"/>
</dbReference>